<dbReference type="Proteomes" id="UP000187013">
    <property type="component" value="Unassembled WGS sequence"/>
</dbReference>
<evidence type="ECO:0000313" key="11">
    <source>
        <dbReference type="Proteomes" id="UP000187013"/>
    </source>
</evidence>
<comment type="function">
    <text evidence="1">Component of the biogenesis of lysosome-related organelles complex-1 (BLOC-1) involved in endosomal cargo sorting.</text>
</comment>
<feature type="region of interest" description="Disordered" evidence="8">
    <location>
        <begin position="1"/>
        <end position="59"/>
    </location>
</feature>
<keyword evidence="6" id="KW-0967">Endosome</keyword>
<evidence type="ECO:0000256" key="4">
    <source>
        <dbReference type="ARBA" id="ARBA00016207"/>
    </source>
</evidence>
<dbReference type="GO" id="GO:0007032">
    <property type="term" value="P:endosome organization"/>
    <property type="evidence" value="ECO:0007669"/>
    <property type="project" value="TreeGrafter"/>
</dbReference>
<dbReference type="GO" id="GO:0031083">
    <property type="term" value="C:BLOC-1 complex"/>
    <property type="evidence" value="ECO:0007669"/>
    <property type="project" value="TreeGrafter"/>
</dbReference>
<dbReference type="InterPro" id="IPR019371">
    <property type="entry name" value="KxDL_dom"/>
</dbReference>
<comment type="similarity">
    <text evidence="3">Belongs to the KXD1 family.</text>
</comment>
<accession>A0A1Q3AJ11</accession>
<dbReference type="GO" id="GO:0005768">
    <property type="term" value="C:endosome"/>
    <property type="evidence" value="ECO:0007669"/>
    <property type="project" value="UniProtKB-SubCell"/>
</dbReference>
<evidence type="ECO:0000256" key="8">
    <source>
        <dbReference type="SAM" id="MobiDB-lite"/>
    </source>
</evidence>
<evidence type="ECO:0000256" key="5">
    <source>
        <dbReference type="ARBA" id="ARBA00022448"/>
    </source>
</evidence>
<evidence type="ECO:0000256" key="2">
    <source>
        <dbReference type="ARBA" id="ARBA00004177"/>
    </source>
</evidence>
<evidence type="ECO:0000313" key="10">
    <source>
        <dbReference type="EMBL" id="GAV55726.1"/>
    </source>
</evidence>
<evidence type="ECO:0000256" key="3">
    <source>
        <dbReference type="ARBA" id="ARBA00005913"/>
    </source>
</evidence>
<dbReference type="OrthoDB" id="4089816at2759"/>
<dbReference type="GO" id="GO:0032880">
    <property type="term" value="P:regulation of protein localization"/>
    <property type="evidence" value="ECO:0007669"/>
    <property type="project" value="TreeGrafter"/>
</dbReference>
<protein>
    <recommendedName>
        <fullName evidence="4">Biogenesis of lysosome-related organelles complex 1 subunit KXD1</fullName>
    </recommendedName>
    <alternativeName>
        <fullName evidence="7">KxDL homolog</fullName>
    </alternativeName>
</protein>
<proteinExistence type="inferred from homology"/>
<feature type="compositionally biased region" description="Low complexity" evidence="8">
    <location>
        <begin position="44"/>
        <end position="55"/>
    </location>
</feature>
<feature type="compositionally biased region" description="Polar residues" evidence="8">
    <location>
        <begin position="19"/>
        <end position="30"/>
    </location>
</feature>
<feature type="domain" description="KxDL" evidence="9">
    <location>
        <begin position="95"/>
        <end position="180"/>
    </location>
</feature>
<dbReference type="AlphaFoldDB" id="A0A1Q3AJ11"/>
<evidence type="ECO:0000256" key="1">
    <source>
        <dbReference type="ARBA" id="ARBA00002069"/>
    </source>
</evidence>
<dbReference type="Pfam" id="PF10241">
    <property type="entry name" value="KxDL"/>
    <property type="match status" value="1"/>
</dbReference>
<reference evidence="10 11" key="1">
    <citation type="submission" date="2016-08" db="EMBL/GenBank/DDBJ databases">
        <title>Draft genome sequence of allopolyploid Zygosaccharomyces rouxii.</title>
        <authorList>
            <person name="Watanabe J."/>
            <person name="Uehara K."/>
            <person name="Mogi Y."/>
            <person name="Tsukioka Y."/>
        </authorList>
    </citation>
    <scope>NUCLEOTIDE SEQUENCE [LARGE SCALE GENOMIC DNA]</scope>
    <source>
        <strain evidence="10 11">NBRC 110957</strain>
    </source>
</reference>
<sequence length="195" mass="22101">MDDSSNDTRAGIEDDTTMRSRSPSVDSQSYAIPMPEEIEEQLSEESSSFDDSNSAESDEDQILGRALPESGQHAFSQDSQEFEPMLDVSKYIFDSLMQAIDSADFSEAISLQTKTSAVINSKSTELKQLVDETKVRFSQFKERFEKGSLTAKNIRNNLNYSKDKIDKINALVRTNYPIEFNEARERILERPLDDC</sequence>
<comment type="subcellular location">
    <subcellularLocation>
        <location evidence="2">Endosome</location>
    </subcellularLocation>
</comment>
<dbReference type="PANTHER" id="PTHR37787:SF1">
    <property type="entry name" value="BIOGENESIS OF LYSOSOME-RELATED ORGANELLES COMPLEX 1 SUBUNIT KXD1"/>
    <property type="match status" value="1"/>
</dbReference>
<evidence type="ECO:0000259" key="9">
    <source>
        <dbReference type="Pfam" id="PF10241"/>
    </source>
</evidence>
<dbReference type="EMBL" id="BDGX01000051">
    <property type="protein sequence ID" value="GAV55726.1"/>
    <property type="molecule type" value="Genomic_DNA"/>
</dbReference>
<keyword evidence="5" id="KW-0813">Transport</keyword>
<evidence type="ECO:0000256" key="6">
    <source>
        <dbReference type="ARBA" id="ARBA00022753"/>
    </source>
</evidence>
<evidence type="ECO:0000256" key="7">
    <source>
        <dbReference type="ARBA" id="ARBA00029808"/>
    </source>
</evidence>
<comment type="caution">
    <text evidence="10">The sequence shown here is derived from an EMBL/GenBank/DDBJ whole genome shotgun (WGS) entry which is preliminary data.</text>
</comment>
<dbReference type="PANTHER" id="PTHR37787">
    <property type="entry name" value="BIOGENESIS OF LYSOSOME-RELATED ORGANELLES COMPLEX 1 SUBUNIT KXD1"/>
    <property type="match status" value="1"/>
</dbReference>
<organism evidence="10 11">
    <name type="scientific">Zygosaccharomyces rouxii</name>
    <dbReference type="NCBI Taxonomy" id="4956"/>
    <lineage>
        <taxon>Eukaryota</taxon>
        <taxon>Fungi</taxon>
        <taxon>Dikarya</taxon>
        <taxon>Ascomycota</taxon>
        <taxon>Saccharomycotina</taxon>
        <taxon>Saccharomycetes</taxon>
        <taxon>Saccharomycetales</taxon>
        <taxon>Saccharomycetaceae</taxon>
        <taxon>Zygosaccharomyces</taxon>
    </lineage>
</organism>
<dbReference type="InterPro" id="IPR051390">
    <property type="entry name" value="BLOC-1_subunit_KXD1"/>
</dbReference>
<name>A0A1Q3AJ11_ZYGRO</name>
<gene>
    <name evidence="10" type="ORF">ZYGR_0AY01180</name>
</gene>